<protein>
    <submittedName>
        <fullName evidence="3">Uncharacterized protein</fullName>
    </submittedName>
</protein>
<comment type="caution">
    <text evidence="3">The sequence shown here is derived from an EMBL/GenBank/DDBJ whole genome shotgun (WGS) entry which is preliminary data.</text>
</comment>
<keyword evidence="2" id="KW-1133">Transmembrane helix</keyword>
<dbReference type="RefSeq" id="WP_141368790.1">
    <property type="nucleotide sequence ID" value="NZ_BJLQ01000003.1"/>
</dbReference>
<dbReference type="AlphaFoldDB" id="A0A4Y3KGZ6"/>
<reference evidence="3 4" key="1">
    <citation type="submission" date="2019-06" db="EMBL/GenBank/DDBJ databases">
        <title>Whole genome shotgun sequence of Cellulomonas gelida NBRC 3748.</title>
        <authorList>
            <person name="Hosoyama A."/>
            <person name="Uohara A."/>
            <person name="Ohji S."/>
            <person name="Ichikawa N."/>
        </authorList>
    </citation>
    <scope>NUCLEOTIDE SEQUENCE [LARGE SCALE GENOMIC DNA]</scope>
    <source>
        <strain evidence="3 4">NBRC 3748</strain>
    </source>
</reference>
<feature type="transmembrane region" description="Helical" evidence="2">
    <location>
        <begin position="12"/>
        <end position="34"/>
    </location>
</feature>
<keyword evidence="2" id="KW-0812">Transmembrane</keyword>
<sequence length="220" mass="21987">MTSRDAARVLAGRVPGVVGAAAVVLVAGLVLGALGGCARDLSRGDVLDALRAQSWPVDATVESAQDPGGGRYERPRASARSESPDEPWRAVGAEVERAVVAGWVPVFAQCAGPQDSVRVDLVREVLPGVPATATVTGEVVDELGLPVPLSGGSTVVSVAVVAAAPQDVSDPALLPTSVRGGVAGEAVDLATCLADPAASGDLRWVGTPAALPTLGGPLPR</sequence>
<organism evidence="3 4">
    <name type="scientific">Cellulomonas gelida</name>
    <dbReference type="NCBI Taxonomy" id="1712"/>
    <lineage>
        <taxon>Bacteria</taxon>
        <taxon>Bacillati</taxon>
        <taxon>Actinomycetota</taxon>
        <taxon>Actinomycetes</taxon>
        <taxon>Micrococcales</taxon>
        <taxon>Cellulomonadaceae</taxon>
        <taxon>Cellulomonas</taxon>
    </lineage>
</organism>
<evidence type="ECO:0000313" key="3">
    <source>
        <dbReference type="EMBL" id="GEA83277.1"/>
    </source>
</evidence>
<gene>
    <name evidence="3" type="ORF">CGE01nite_05280</name>
</gene>
<accession>A0A4Y3KGZ6</accession>
<name>A0A4Y3KGZ6_9CELL</name>
<dbReference type="Proteomes" id="UP000320461">
    <property type="component" value="Unassembled WGS sequence"/>
</dbReference>
<dbReference type="EMBL" id="BJLQ01000003">
    <property type="protein sequence ID" value="GEA83277.1"/>
    <property type="molecule type" value="Genomic_DNA"/>
</dbReference>
<evidence type="ECO:0000256" key="2">
    <source>
        <dbReference type="SAM" id="Phobius"/>
    </source>
</evidence>
<feature type="region of interest" description="Disordered" evidence="1">
    <location>
        <begin position="58"/>
        <end position="88"/>
    </location>
</feature>
<proteinExistence type="predicted"/>
<dbReference type="OrthoDB" id="4829834at2"/>
<keyword evidence="4" id="KW-1185">Reference proteome</keyword>
<evidence type="ECO:0000256" key="1">
    <source>
        <dbReference type="SAM" id="MobiDB-lite"/>
    </source>
</evidence>
<evidence type="ECO:0000313" key="4">
    <source>
        <dbReference type="Proteomes" id="UP000320461"/>
    </source>
</evidence>
<keyword evidence="2" id="KW-0472">Membrane</keyword>